<protein>
    <submittedName>
        <fullName evidence="1">Uncharacterized protein</fullName>
    </submittedName>
</protein>
<accession>A0A8H2X364</accession>
<comment type="caution">
    <text evidence="1">The sequence shown here is derived from an EMBL/GenBank/DDBJ whole genome shotgun (WGS) entry which is preliminary data.</text>
</comment>
<evidence type="ECO:0000313" key="1">
    <source>
        <dbReference type="EMBL" id="CAE6414950.1"/>
    </source>
</evidence>
<dbReference type="AlphaFoldDB" id="A0A8H2X364"/>
<proteinExistence type="predicted"/>
<dbReference type="EMBL" id="CAJMWX010000380">
    <property type="protein sequence ID" value="CAE6414950.1"/>
    <property type="molecule type" value="Genomic_DNA"/>
</dbReference>
<name>A0A8H2X364_9AGAM</name>
<organism evidence="1 2">
    <name type="scientific">Rhizoctonia solani</name>
    <dbReference type="NCBI Taxonomy" id="456999"/>
    <lineage>
        <taxon>Eukaryota</taxon>
        <taxon>Fungi</taxon>
        <taxon>Dikarya</taxon>
        <taxon>Basidiomycota</taxon>
        <taxon>Agaricomycotina</taxon>
        <taxon>Agaricomycetes</taxon>
        <taxon>Cantharellales</taxon>
        <taxon>Ceratobasidiaceae</taxon>
        <taxon>Rhizoctonia</taxon>
    </lineage>
</organism>
<sequence>MSLVVQLAMLAHNELGESKWFEPFYLETVSLPEGESAYLTLSDHINQLFDWAKELILQERDLTLFGVCYDLENRKIVCLPQSGGCSIPDAEFLVEQLWSARDKFLLASRWATNLFPRLGVMFDMICALFAAPELEATIPMSTWTISDDDETWVRFLDLVTRYYLCCSGYEELRTAMMIRKFPNVAQNKCFKQTQISLGLGRTHILDSPCLPLWV</sequence>
<gene>
    <name evidence="1" type="ORF">RDB_LOCUS15922</name>
</gene>
<evidence type="ECO:0000313" key="2">
    <source>
        <dbReference type="Proteomes" id="UP000663888"/>
    </source>
</evidence>
<dbReference type="Proteomes" id="UP000663888">
    <property type="component" value="Unassembled WGS sequence"/>
</dbReference>
<reference evidence="1" key="1">
    <citation type="submission" date="2021-01" db="EMBL/GenBank/DDBJ databases">
        <authorList>
            <person name="Kaushik A."/>
        </authorList>
    </citation>
    <scope>NUCLEOTIDE SEQUENCE</scope>
    <source>
        <strain evidence="1">AG4-R118</strain>
    </source>
</reference>